<dbReference type="GO" id="GO:0016491">
    <property type="term" value="F:oxidoreductase activity"/>
    <property type="evidence" value="ECO:0007669"/>
    <property type="project" value="UniProtKB-KW"/>
</dbReference>
<dbReference type="InterPro" id="IPR042098">
    <property type="entry name" value="TauD-like_sf"/>
</dbReference>
<dbReference type="Pfam" id="PF02668">
    <property type="entry name" value="TauD"/>
    <property type="match status" value="1"/>
</dbReference>
<dbReference type="PANTHER" id="PTHR10696">
    <property type="entry name" value="GAMMA-BUTYROBETAINE HYDROXYLASE-RELATED"/>
    <property type="match status" value="1"/>
</dbReference>
<reference evidence="4" key="1">
    <citation type="journal article" date="2020" name="Stud. Mycol.">
        <title>101 Dothideomycetes genomes: a test case for predicting lifestyles and emergence of pathogens.</title>
        <authorList>
            <person name="Haridas S."/>
            <person name="Albert R."/>
            <person name="Binder M."/>
            <person name="Bloem J."/>
            <person name="Labutti K."/>
            <person name="Salamov A."/>
            <person name="Andreopoulos B."/>
            <person name="Baker S."/>
            <person name="Barry K."/>
            <person name="Bills G."/>
            <person name="Bluhm B."/>
            <person name="Cannon C."/>
            <person name="Castanera R."/>
            <person name="Culley D."/>
            <person name="Daum C."/>
            <person name="Ezra D."/>
            <person name="Gonzalez J."/>
            <person name="Henrissat B."/>
            <person name="Kuo A."/>
            <person name="Liang C."/>
            <person name="Lipzen A."/>
            <person name="Lutzoni F."/>
            <person name="Magnuson J."/>
            <person name="Mondo S."/>
            <person name="Nolan M."/>
            <person name="Ohm R."/>
            <person name="Pangilinan J."/>
            <person name="Park H.-J."/>
            <person name="Ramirez L."/>
            <person name="Alfaro M."/>
            <person name="Sun H."/>
            <person name="Tritt A."/>
            <person name="Yoshinaga Y."/>
            <person name="Zwiers L.-H."/>
            <person name="Turgeon B."/>
            <person name="Goodwin S."/>
            <person name="Spatafora J."/>
            <person name="Crous P."/>
            <person name="Grigoriev I."/>
        </authorList>
    </citation>
    <scope>NUCLEOTIDE SEQUENCE</scope>
    <source>
        <strain evidence="4">CBS 125425</strain>
    </source>
</reference>
<gene>
    <name evidence="4" type="ORF">EJ04DRAFT_547972</name>
</gene>
<evidence type="ECO:0000256" key="1">
    <source>
        <dbReference type="ARBA" id="ARBA00023002"/>
    </source>
</evidence>
<dbReference type="Gene3D" id="3.60.130.10">
    <property type="entry name" value="Clavaminate synthase-like"/>
    <property type="match status" value="1"/>
</dbReference>
<evidence type="ECO:0000313" key="4">
    <source>
        <dbReference type="EMBL" id="KAF2740994.1"/>
    </source>
</evidence>
<dbReference type="InterPro" id="IPR003819">
    <property type="entry name" value="TauD/TfdA-like"/>
</dbReference>
<comment type="caution">
    <text evidence="4">The sequence shown here is derived from an EMBL/GenBank/DDBJ whole genome shotgun (WGS) entry which is preliminary data.</text>
</comment>
<evidence type="ECO:0000313" key="5">
    <source>
        <dbReference type="Proteomes" id="UP000799444"/>
    </source>
</evidence>
<dbReference type="PANTHER" id="PTHR10696:SF54">
    <property type="entry name" value="FAMILY OXIDOREDUCTASE, PUTATIVE (AFU_ORTHOLOGUE AFUA_4G13850)-RELATED"/>
    <property type="match status" value="1"/>
</dbReference>
<keyword evidence="5" id="KW-1185">Reference proteome</keyword>
<evidence type="ECO:0000256" key="2">
    <source>
        <dbReference type="SAM" id="MobiDB-lite"/>
    </source>
</evidence>
<dbReference type="OrthoDB" id="272271at2759"/>
<organism evidence="4 5">
    <name type="scientific">Polyplosphaeria fusca</name>
    <dbReference type="NCBI Taxonomy" id="682080"/>
    <lineage>
        <taxon>Eukaryota</taxon>
        <taxon>Fungi</taxon>
        <taxon>Dikarya</taxon>
        <taxon>Ascomycota</taxon>
        <taxon>Pezizomycotina</taxon>
        <taxon>Dothideomycetes</taxon>
        <taxon>Pleosporomycetidae</taxon>
        <taxon>Pleosporales</taxon>
        <taxon>Tetraplosphaeriaceae</taxon>
        <taxon>Polyplosphaeria</taxon>
    </lineage>
</organism>
<dbReference type="SUPFAM" id="SSF51197">
    <property type="entry name" value="Clavaminate synthase-like"/>
    <property type="match status" value="1"/>
</dbReference>
<name>A0A9P4R8K0_9PLEO</name>
<proteinExistence type="predicted"/>
<dbReference type="Proteomes" id="UP000799444">
    <property type="component" value="Unassembled WGS sequence"/>
</dbReference>
<feature type="region of interest" description="Disordered" evidence="2">
    <location>
        <begin position="1"/>
        <end position="25"/>
    </location>
</feature>
<feature type="domain" description="TauD/TfdA-like" evidence="3">
    <location>
        <begin position="85"/>
        <end position="343"/>
    </location>
</feature>
<dbReference type="InterPro" id="IPR050411">
    <property type="entry name" value="AlphaKG_dependent_hydroxylases"/>
</dbReference>
<protein>
    <submittedName>
        <fullName evidence="4">Clavaminate synthase-like protein</fullName>
    </submittedName>
</protein>
<dbReference type="EMBL" id="ML996098">
    <property type="protein sequence ID" value="KAF2740994.1"/>
    <property type="molecule type" value="Genomic_DNA"/>
</dbReference>
<keyword evidence="1" id="KW-0560">Oxidoreductase</keyword>
<evidence type="ECO:0000259" key="3">
    <source>
        <dbReference type="Pfam" id="PF02668"/>
    </source>
</evidence>
<dbReference type="AlphaFoldDB" id="A0A9P4R8K0"/>
<sequence length="392" mass="43216">MSSVSSTSIEGSSRSSSPAPSISSRLSEPDILLPAVRGPLVWQGKELDSARYVYRLTDEDIVAIRANIVKHKLTGLPTGSINRYTFHLPEHATASLTRIRNQVIHGQGVAVLRGLDTAKLNDEEGVIAFVGLAAHVCSQRATDDYANQTLSHVHDVTDRRVPEWAKDIGLAGSKLPTAMEFHSDRFSGDVLALYVRDDGGADSGGEQFVASFWQIYNELLENDPAVLETMAAADWPFELKQKNSAPYLDLGPTLFFADGKPICQLVKAPLVGGAKLPRSESMPSLTAEQLHALAAVEQLAQQFCTKIDRQSGDIQFINNLGVMHARAAYDHGRKRSTRHLLRMFLRDHEEVWAKPASYATRFGNVFGEGREENFPIVDMDPWRKISGRESHG</sequence>
<accession>A0A9P4R8K0</accession>